<reference evidence="2 3" key="1">
    <citation type="submission" date="2023-01" db="EMBL/GenBank/DDBJ databases">
        <authorList>
            <person name="Whitehead M."/>
        </authorList>
    </citation>
    <scope>NUCLEOTIDE SEQUENCE [LARGE SCALE GENOMIC DNA]</scope>
</reference>
<sequence length="580" mass="65875">MADEDVKDFLTAWDLQQYIAIFEENDIDIRNLPLLKEEMIRELIPSVGHRSRFVSNLDDWRVIVSGMTNTSNDSNTIINSQTSSSSSTTSSSIGFQDVCSFQTLDLHSDLSQILPTQSIEAEGDTLRPFPNYLQLDELPAKENISSEGASTADVSEAHPSNSELLDLLNSANEGRALLATYQQSGLLDSIGRKRLCNIIINKELKDDVHRRVPTSRLHELAFQIVTIFPREHSATYFIPYISYGPGLKRSAKGKLLDCLYNRKRDYRKSGLINSSRRSSTSSSSSGYASPITVRLVNEREENNPITVEENLKWLRNSSDPWDLVEKHWIATTNTRLKKLMSKDGQTISEYMGEYPCLKKPTGYLLILKDFDVTYPESSDKLFQNLPLLKNRIFDLAKEKIKKSKELTTNELLKEYIQLGTEENEEAFIAAFLCLPFLIGVSITKGKRTKTQWRPSKVEMRDGFITHLFSNAEIEETISRRRGKLAGFGKTLQPFIIIVGPPLKEIYTYLVVVDNTFYRLNSITASVDCCFKIIITLNAEYPIESEAIWNFIQKGLYKLHTPLDKNFTTVNAFFSDMGITI</sequence>
<evidence type="ECO:0000313" key="2">
    <source>
        <dbReference type="EMBL" id="CAI6374336.1"/>
    </source>
</evidence>
<dbReference type="PANTHER" id="PTHR31025:SF29">
    <property type="entry name" value="SI:CH211-196P9.1"/>
    <property type="match status" value="1"/>
</dbReference>
<dbReference type="InterPro" id="IPR013761">
    <property type="entry name" value="SAM/pointed_sf"/>
</dbReference>
<evidence type="ECO:0000259" key="1">
    <source>
        <dbReference type="SMART" id="SM00454"/>
    </source>
</evidence>
<proteinExistence type="predicted"/>
<dbReference type="PANTHER" id="PTHR31025">
    <property type="entry name" value="SI:CH211-196P9.1-RELATED"/>
    <property type="match status" value="1"/>
</dbReference>
<dbReference type="AlphaFoldDB" id="A0AAV0Y4H8"/>
<dbReference type="EMBL" id="CARXXK010001195">
    <property type="protein sequence ID" value="CAI6374336.1"/>
    <property type="molecule type" value="Genomic_DNA"/>
</dbReference>
<dbReference type="InterPro" id="IPR001660">
    <property type="entry name" value="SAM"/>
</dbReference>
<accession>A0AAV0Y4H8</accession>
<dbReference type="SUPFAM" id="SSF47769">
    <property type="entry name" value="SAM/Pointed domain"/>
    <property type="match status" value="1"/>
</dbReference>
<dbReference type="Gene3D" id="1.10.150.50">
    <property type="entry name" value="Transcription Factor, Ets-1"/>
    <property type="match status" value="1"/>
</dbReference>
<organism evidence="2 3">
    <name type="scientific">Macrosiphum euphorbiae</name>
    <name type="common">potato aphid</name>
    <dbReference type="NCBI Taxonomy" id="13131"/>
    <lineage>
        <taxon>Eukaryota</taxon>
        <taxon>Metazoa</taxon>
        <taxon>Ecdysozoa</taxon>
        <taxon>Arthropoda</taxon>
        <taxon>Hexapoda</taxon>
        <taxon>Insecta</taxon>
        <taxon>Pterygota</taxon>
        <taxon>Neoptera</taxon>
        <taxon>Paraneoptera</taxon>
        <taxon>Hemiptera</taxon>
        <taxon>Sternorrhyncha</taxon>
        <taxon>Aphidomorpha</taxon>
        <taxon>Aphidoidea</taxon>
        <taxon>Aphididae</taxon>
        <taxon>Macrosiphini</taxon>
        <taxon>Macrosiphum</taxon>
    </lineage>
</organism>
<evidence type="ECO:0000313" key="3">
    <source>
        <dbReference type="Proteomes" id="UP001160148"/>
    </source>
</evidence>
<feature type="domain" description="SAM" evidence="1">
    <location>
        <begin position="1"/>
        <end position="63"/>
    </location>
</feature>
<dbReference type="Proteomes" id="UP001160148">
    <property type="component" value="Unassembled WGS sequence"/>
</dbReference>
<dbReference type="CDD" id="cd09487">
    <property type="entry name" value="SAM_superfamily"/>
    <property type="match status" value="1"/>
</dbReference>
<gene>
    <name evidence="2" type="ORF">MEUPH1_LOCUS27974</name>
</gene>
<comment type="caution">
    <text evidence="2">The sequence shown here is derived from an EMBL/GenBank/DDBJ whole genome shotgun (WGS) entry which is preliminary data.</text>
</comment>
<dbReference type="SMART" id="SM00454">
    <property type="entry name" value="SAM"/>
    <property type="match status" value="1"/>
</dbReference>
<protein>
    <recommendedName>
        <fullName evidence="1">SAM domain-containing protein</fullName>
    </recommendedName>
</protein>
<name>A0AAV0Y4H8_9HEMI</name>
<keyword evidence="3" id="KW-1185">Reference proteome</keyword>
<dbReference type="Pfam" id="PF00536">
    <property type="entry name" value="SAM_1"/>
    <property type="match status" value="1"/>
</dbReference>